<evidence type="ECO:0000259" key="1">
    <source>
        <dbReference type="Pfam" id="PF00561"/>
    </source>
</evidence>
<keyword evidence="3" id="KW-1185">Reference proteome</keyword>
<proteinExistence type="predicted"/>
<dbReference type="GO" id="GO:0046503">
    <property type="term" value="P:glycerolipid catabolic process"/>
    <property type="evidence" value="ECO:0007669"/>
    <property type="project" value="TreeGrafter"/>
</dbReference>
<sequence>MDRFASNDGIDLAYDLEGRGPPLLIIGGLAADRIFWALARPLLSDFTTLCFDNRDAGASGRAESAYNVADMARDALAVMDAAGWEKAHVLGHSLGGAIAQELALLAPERVDSLILANTLAHQDGYTRGLLALLTRLRRELADEVTFVSTLATFTLGRATLATASLDAIARQALATSPLQEIAAFERQAAACRGVDTLARIGAIQARTLVLATPDDRFFAPVFARRIADAIPGARLQDIPLSGHCPMIEVPDAFAKAVRDFLVVA</sequence>
<name>A0A4R3LQU6_9HYPH</name>
<dbReference type="Gene3D" id="3.40.50.1820">
    <property type="entry name" value="alpha/beta hydrolase"/>
    <property type="match status" value="1"/>
</dbReference>
<dbReference type="RefSeq" id="WP_132034635.1">
    <property type="nucleotide sequence ID" value="NZ_SMAI01000015.1"/>
</dbReference>
<dbReference type="Pfam" id="PF00561">
    <property type="entry name" value="Abhydrolase_1"/>
    <property type="match status" value="1"/>
</dbReference>
<dbReference type="AlphaFoldDB" id="A0A4R3LQU6"/>
<dbReference type="Proteomes" id="UP000294664">
    <property type="component" value="Unassembled WGS sequence"/>
</dbReference>
<accession>A0A4R3LQU6</accession>
<feature type="domain" description="AB hydrolase-1" evidence="1">
    <location>
        <begin position="21"/>
        <end position="248"/>
    </location>
</feature>
<protein>
    <submittedName>
        <fullName evidence="2">Pimeloyl-ACP methyl ester carboxylesterase</fullName>
    </submittedName>
</protein>
<dbReference type="InterPro" id="IPR000073">
    <property type="entry name" value="AB_hydrolase_1"/>
</dbReference>
<evidence type="ECO:0000313" key="2">
    <source>
        <dbReference type="EMBL" id="TCT02076.1"/>
    </source>
</evidence>
<dbReference type="GO" id="GO:0004806">
    <property type="term" value="F:triacylglycerol lipase activity"/>
    <property type="evidence" value="ECO:0007669"/>
    <property type="project" value="TreeGrafter"/>
</dbReference>
<dbReference type="SUPFAM" id="SSF53474">
    <property type="entry name" value="alpha/beta-Hydrolases"/>
    <property type="match status" value="1"/>
</dbReference>
<evidence type="ECO:0000313" key="3">
    <source>
        <dbReference type="Proteomes" id="UP000294664"/>
    </source>
</evidence>
<reference evidence="2 3" key="1">
    <citation type="submission" date="2019-03" db="EMBL/GenBank/DDBJ databases">
        <title>Genomic Encyclopedia of Type Strains, Phase IV (KMG-IV): sequencing the most valuable type-strain genomes for metagenomic binning, comparative biology and taxonomic classification.</title>
        <authorList>
            <person name="Goeker M."/>
        </authorList>
    </citation>
    <scope>NUCLEOTIDE SEQUENCE [LARGE SCALE GENOMIC DNA]</scope>
    <source>
        <strain evidence="2 3">DSM 9035</strain>
    </source>
</reference>
<dbReference type="PRINTS" id="PR00111">
    <property type="entry name" value="ABHYDROLASE"/>
</dbReference>
<dbReference type="OrthoDB" id="9780765at2"/>
<comment type="caution">
    <text evidence="2">The sequence shown here is derived from an EMBL/GenBank/DDBJ whole genome shotgun (WGS) entry which is preliminary data.</text>
</comment>
<dbReference type="PANTHER" id="PTHR43433:SF5">
    <property type="entry name" value="AB HYDROLASE-1 DOMAIN-CONTAINING PROTEIN"/>
    <property type="match status" value="1"/>
</dbReference>
<gene>
    <name evidence="2" type="ORF">EDC64_115107</name>
</gene>
<dbReference type="EMBL" id="SMAI01000015">
    <property type="protein sequence ID" value="TCT02076.1"/>
    <property type="molecule type" value="Genomic_DNA"/>
</dbReference>
<dbReference type="InterPro" id="IPR050471">
    <property type="entry name" value="AB_hydrolase"/>
</dbReference>
<dbReference type="PANTHER" id="PTHR43433">
    <property type="entry name" value="HYDROLASE, ALPHA/BETA FOLD FAMILY PROTEIN"/>
    <property type="match status" value="1"/>
</dbReference>
<organism evidence="2 3">
    <name type="scientific">Aquabacter spiritensis</name>
    <dbReference type="NCBI Taxonomy" id="933073"/>
    <lineage>
        <taxon>Bacteria</taxon>
        <taxon>Pseudomonadati</taxon>
        <taxon>Pseudomonadota</taxon>
        <taxon>Alphaproteobacteria</taxon>
        <taxon>Hyphomicrobiales</taxon>
        <taxon>Xanthobacteraceae</taxon>
        <taxon>Aquabacter</taxon>
    </lineage>
</organism>
<dbReference type="InterPro" id="IPR029058">
    <property type="entry name" value="AB_hydrolase_fold"/>
</dbReference>